<dbReference type="NCBIfam" id="TIGR04131">
    <property type="entry name" value="Bac_Flav_CTERM"/>
    <property type="match status" value="1"/>
</dbReference>
<feature type="domain" description="LamG-like jellyroll fold" evidence="4">
    <location>
        <begin position="49"/>
        <end position="183"/>
    </location>
</feature>
<evidence type="ECO:0000256" key="1">
    <source>
        <dbReference type="ARBA" id="ARBA00022729"/>
    </source>
</evidence>
<evidence type="ECO:0000313" key="5">
    <source>
        <dbReference type="EMBL" id="MER2998771.1"/>
    </source>
</evidence>
<reference evidence="5 6" key="1">
    <citation type="submission" date="2024-06" db="EMBL/GenBank/DDBJ databases">
        <title>Pontibacter populi HYL7-15.</title>
        <authorList>
            <person name="Kim M.K."/>
        </authorList>
    </citation>
    <scope>NUCLEOTIDE SEQUENCE [LARGE SCALE GENOMIC DNA]</scope>
    <source>
        <strain evidence="5 6">HYL7-15</strain>
    </source>
</reference>
<evidence type="ECO:0000256" key="3">
    <source>
        <dbReference type="SAM" id="SignalP"/>
    </source>
</evidence>
<evidence type="ECO:0000256" key="2">
    <source>
        <dbReference type="ARBA" id="ARBA00023157"/>
    </source>
</evidence>
<sequence>MKTTLNFLLVLILLSVSNLSSAQGPGKAISLDGNDDYIECGTNNRGITSTITAEAWVKTSSYKYHWIVGKYDRDAQGGYHLIIKEGKAAFAGRDGSGIYKISGYSSVLVNDNQWHHLAGVSENGTWQIYVDGILQNQLVSGYNATNLTSTAMMAIGKDFLANNENYKGQVDEVRIWKRALSQDEIRQNMCQKVLPTSTDLVAYFNLNDGTGSTIQDLSASKINGTFKNMSPSSAWVISGAPIGDISVYRYTNKWDSSLELVTTNVSNFSVLNVDPTIMGFHLYKVNSPPAQTNGINNAQTVDAYFGVFKVGNSNKKYKVSYKDYALTCGITLYRRSDNTASSWQAVADTINSPVIRYNNAFNYGEFAITSRNLPSTNTEASEYLSCNDTPVTLKAPISQNSVYLWSNGQTSQAIQVKAAGTYSVTTTTSQGCQIITNFNVEADECPIIPNIITPNNDGKNDTFVVGGLNIDNIDIEIFNRWGKSIYKRSGYDNTWTTGATGIYYYNIKSRLTKKDYKGWLEVVK</sequence>
<comment type="caution">
    <text evidence="5">The sequence shown here is derived from an EMBL/GenBank/DDBJ whole genome shotgun (WGS) entry which is preliminary data.</text>
</comment>
<dbReference type="SUPFAM" id="SSF49899">
    <property type="entry name" value="Concanavalin A-like lectins/glucanases"/>
    <property type="match status" value="1"/>
</dbReference>
<accession>A0ABV1RWI9</accession>
<organism evidence="5 6">
    <name type="scientific">Pontibacter populi</name>
    <dbReference type="NCBI Taxonomy" id="890055"/>
    <lineage>
        <taxon>Bacteria</taxon>
        <taxon>Pseudomonadati</taxon>
        <taxon>Bacteroidota</taxon>
        <taxon>Cytophagia</taxon>
        <taxon>Cytophagales</taxon>
        <taxon>Hymenobacteraceae</taxon>
        <taxon>Pontibacter</taxon>
    </lineage>
</organism>
<evidence type="ECO:0000313" key="6">
    <source>
        <dbReference type="Proteomes" id="UP001476807"/>
    </source>
</evidence>
<dbReference type="RefSeq" id="WP_350413222.1">
    <property type="nucleotide sequence ID" value="NZ_JBEOKT010000014.1"/>
</dbReference>
<dbReference type="InterPro" id="IPR026341">
    <property type="entry name" value="T9SS_type_B"/>
</dbReference>
<keyword evidence="2" id="KW-1015">Disulfide bond</keyword>
<name>A0ABV1RWI9_9BACT</name>
<dbReference type="Gene3D" id="2.60.120.200">
    <property type="match status" value="1"/>
</dbReference>
<feature type="signal peptide" evidence="3">
    <location>
        <begin position="1"/>
        <end position="22"/>
    </location>
</feature>
<dbReference type="Pfam" id="PF13385">
    <property type="entry name" value="Laminin_G_3"/>
    <property type="match status" value="1"/>
</dbReference>
<protein>
    <submittedName>
        <fullName evidence="5">LamG-like jellyroll fold domain-containing protein</fullName>
    </submittedName>
</protein>
<evidence type="ECO:0000259" key="4">
    <source>
        <dbReference type="SMART" id="SM00560"/>
    </source>
</evidence>
<feature type="chain" id="PRO_5045532067" evidence="3">
    <location>
        <begin position="23"/>
        <end position="524"/>
    </location>
</feature>
<dbReference type="Proteomes" id="UP001476807">
    <property type="component" value="Unassembled WGS sequence"/>
</dbReference>
<dbReference type="Pfam" id="PF13585">
    <property type="entry name" value="CHU_C"/>
    <property type="match status" value="1"/>
</dbReference>
<keyword evidence="1 3" id="KW-0732">Signal</keyword>
<keyword evidence="6" id="KW-1185">Reference proteome</keyword>
<gene>
    <name evidence="5" type="ORF">ABS362_14555</name>
</gene>
<proteinExistence type="predicted"/>
<dbReference type="InterPro" id="IPR006558">
    <property type="entry name" value="LamG-like"/>
</dbReference>
<dbReference type="SMART" id="SM00560">
    <property type="entry name" value="LamGL"/>
    <property type="match status" value="1"/>
</dbReference>
<dbReference type="InterPro" id="IPR013320">
    <property type="entry name" value="ConA-like_dom_sf"/>
</dbReference>
<dbReference type="EMBL" id="JBEOKT010000014">
    <property type="protein sequence ID" value="MER2998771.1"/>
    <property type="molecule type" value="Genomic_DNA"/>
</dbReference>